<dbReference type="RefSeq" id="WP_136878200.1">
    <property type="nucleotide sequence ID" value="NZ_SWBO01000012.1"/>
</dbReference>
<protein>
    <submittedName>
        <fullName evidence="3">DUF4468 domain-containing protein</fullName>
    </submittedName>
</protein>
<evidence type="ECO:0000313" key="4">
    <source>
        <dbReference type="Proteomes" id="UP000310477"/>
    </source>
</evidence>
<feature type="signal peptide" evidence="1">
    <location>
        <begin position="1"/>
        <end position="19"/>
    </location>
</feature>
<dbReference type="Pfam" id="PF14730">
    <property type="entry name" value="DUF4468"/>
    <property type="match status" value="1"/>
</dbReference>
<feature type="chain" id="PRO_5020318736" evidence="1">
    <location>
        <begin position="20"/>
        <end position="194"/>
    </location>
</feature>
<proteinExistence type="predicted"/>
<dbReference type="EMBL" id="SWBO01000012">
    <property type="protein sequence ID" value="TKB97362.1"/>
    <property type="molecule type" value="Genomic_DNA"/>
</dbReference>
<organism evidence="3 4">
    <name type="scientific">Pedobacter cryotolerans</name>
    <dbReference type="NCBI Taxonomy" id="2571270"/>
    <lineage>
        <taxon>Bacteria</taxon>
        <taxon>Pseudomonadati</taxon>
        <taxon>Bacteroidota</taxon>
        <taxon>Sphingobacteriia</taxon>
        <taxon>Sphingobacteriales</taxon>
        <taxon>Sphingobacteriaceae</taxon>
        <taxon>Pedobacter</taxon>
    </lineage>
</organism>
<feature type="domain" description="DUF4468" evidence="2">
    <location>
        <begin position="52"/>
        <end position="118"/>
    </location>
</feature>
<dbReference type="Proteomes" id="UP000310477">
    <property type="component" value="Unassembled WGS sequence"/>
</dbReference>
<sequence length="194" mass="22326">MKFFLSFLSSFVLIISANAQTENTLPIDENGKFIQYEVVNSTSKIDLLQARANEFIKKKSKILKLKKSQSDTVIMASGKFVINKTLLVMSRPSGEVIYHFQVEIKEGKYRFWLTDFKFIPYMRDRYGNFVPSTTVGVPLENNPGKLNAGEWEAYKTQTFKFTKEFAVEFKNEMANAIPAAKVKPVEKKVVKKEW</sequence>
<keyword evidence="1" id="KW-0732">Signal</keyword>
<dbReference type="AlphaFoldDB" id="A0A4U1BXU2"/>
<comment type="caution">
    <text evidence="3">The sequence shown here is derived from an EMBL/GenBank/DDBJ whole genome shotgun (WGS) entry which is preliminary data.</text>
</comment>
<reference evidence="3 4" key="1">
    <citation type="submission" date="2019-04" db="EMBL/GenBank/DDBJ databases">
        <title>Pedobacter sp. AR-2-6 sp. nov., isolated from Arctic soil.</title>
        <authorList>
            <person name="Dahal R.H."/>
            <person name="Kim D.-U."/>
        </authorList>
    </citation>
    <scope>NUCLEOTIDE SEQUENCE [LARGE SCALE GENOMIC DNA]</scope>
    <source>
        <strain evidence="3 4">AR-2-6</strain>
    </source>
</reference>
<dbReference type="InterPro" id="IPR027823">
    <property type="entry name" value="DUF4468"/>
</dbReference>
<gene>
    <name evidence="3" type="ORF">FA045_16550</name>
</gene>
<evidence type="ECO:0000256" key="1">
    <source>
        <dbReference type="SAM" id="SignalP"/>
    </source>
</evidence>
<evidence type="ECO:0000259" key="2">
    <source>
        <dbReference type="Pfam" id="PF14730"/>
    </source>
</evidence>
<accession>A0A4U1BXU2</accession>
<name>A0A4U1BXU2_9SPHI</name>
<keyword evidence="4" id="KW-1185">Reference proteome</keyword>
<evidence type="ECO:0000313" key="3">
    <source>
        <dbReference type="EMBL" id="TKB97362.1"/>
    </source>
</evidence>
<dbReference type="OrthoDB" id="794676at2"/>